<dbReference type="GO" id="GO:0048500">
    <property type="term" value="C:signal recognition particle"/>
    <property type="evidence" value="ECO:0007669"/>
    <property type="project" value="InterPro"/>
</dbReference>
<evidence type="ECO:0000256" key="7">
    <source>
        <dbReference type="ARBA" id="ARBA00023134"/>
    </source>
</evidence>
<dbReference type="InterPro" id="IPR004125">
    <property type="entry name" value="Signal_recog_particle_SRP54_M"/>
</dbReference>
<accession>A0A4D6Y804</accession>
<dbReference type="SMART" id="SM00963">
    <property type="entry name" value="SRP54_N"/>
    <property type="match status" value="1"/>
</dbReference>
<dbReference type="InterPro" id="IPR027417">
    <property type="entry name" value="P-loop_NTPase"/>
</dbReference>
<keyword evidence="5" id="KW-0378">Hydrolase</keyword>
<dbReference type="SUPFAM" id="SSF47364">
    <property type="entry name" value="Domain of the SRP/SRP receptor G-proteins"/>
    <property type="match status" value="1"/>
</dbReference>
<comment type="subcellular location">
    <subcellularLocation>
        <location evidence="1">Cytoplasm</location>
    </subcellularLocation>
</comment>
<dbReference type="NCBIfam" id="TIGR00959">
    <property type="entry name" value="ffh"/>
    <property type="match status" value="1"/>
</dbReference>
<dbReference type="GO" id="GO:0003924">
    <property type="term" value="F:GTPase activity"/>
    <property type="evidence" value="ECO:0007669"/>
    <property type="project" value="InterPro"/>
</dbReference>
<evidence type="ECO:0000256" key="11">
    <source>
        <dbReference type="ARBA" id="ARBA00048027"/>
    </source>
</evidence>
<dbReference type="OrthoDB" id="9804720at2"/>
<dbReference type="EMBL" id="CP032999">
    <property type="protein sequence ID" value="QCI26056.1"/>
    <property type="molecule type" value="Genomic_DNA"/>
</dbReference>
<dbReference type="Pfam" id="PF00448">
    <property type="entry name" value="SRP54"/>
    <property type="match status" value="1"/>
</dbReference>
<dbReference type="SMART" id="SM00382">
    <property type="entry name" value="AAA"/>
    <property type="match status" value="1"/>
</dbReference>
<evidence type="ECO:0000256" key="4">
    <source>
        <dbReference type="ARBA" id="ARBA00022741"/>
    </source>
</evidence>
<keyword evidence="4" id="KW-0547">Nucleotide-binding</keyword>
<dbReference type="InterPro" id="IPR004780">
    <property type="entry name" value="SRP"/>
</dbReference>
<evidence type="ECO:0000256" key="10">
    <source>
        <dbReference type="ARBA" id="ARBA00035672"/>
    </source>
</evidence>
<evidence type="ECO:0000256" key="2">
    <source>
        <dbReference type="ARBA" id="ARBA00005450"/>
    </source>
</evidence>
<evidence type="ECO:0000256" key="3">
    <source>
        <dbReference type="ARBA" id="ARBA00022490"/>
    </source>
</evidence>
<keyword evidence="7" id="KW-0342">GTP-binding</keyword>
<organism evidence="13 14">
    <name type="scientific">Buchnera aphidicola</name>
    <name type="common">Sarucallis kahawaluokalani</name>
    <dbReference type="NCBI Taxonomy" id="1241878"/>
    <lineage>
        <taxon>Bacteria</taxon>
        <taxon>Pseudomonadati</taxon>
        <taxon>Pseudomonadota</taxon>
        <taxon>Gammaproteobacteria</taxon>
        <taxon>Enterobacterales</taxon>
        <taxon>Erwiniaceae</taxon>
        <taxon>Buchnera</taxon>
    </lineage>
</organism>
<comment type="catalytic activity">
    <reaction evidence="11">
        <text>GTP + H2O = GDP + phosphate + H(+)</text>
        <dbReference type="Rhea" id="RHEA:19669"/>
        <dbReference type="ChEBI" id="CHEBI:15377"/>
        <dbReference type="ChEBI" id="CHEBI:15378"/>
        <dbReference type="ChEBI" id="CHEBI:37565"/>
        <dbReference type="ChEBI" id="CHEBI:43474"/>
        <dbReference type="ChEBI" id="CHEBI:58189"/>
        <dbReference type="EC" id="3.6.5.4"/>
    </reaction>
</comment>
<dbReference type="SUPFAM" id="SSF52540">
    <property type="entry name" value="P-loop containing nucleoside triphosphate hydrolases"/>
    <property type="match status" value="1"/>
</dbReference>
<dbReference type="InterPro" id="IPR036225">
    <property type="entry name" value="SRP/SRP_N"/>
</dbReference>
<sequence length="443" mass="50360">MFTNLAKKFISIITDISGYGRITEKKLHDMLKKIRITLLEADVALAVINKIINQIKTSIIGKNINLHLTPGQEFIKILKQELIFILSNNYNCINLPKKQLSIILIVGLQGSGKTSVVGKLGHFISLKYKKNVLVASTDIYRPAAMEQLKTIAKKANIQYYNDNHINDPLKICNNSIKKAKKSYDVLILDTAGRVHTDEYMMQEIHQIQKITNPNETLFVIDSMMGQDAINAAKTFNQYLNISGLILTKIDSDTRGGAALSAGYITKKPVKFISIGEKIKSFIIFNPEKIVSKILGMEDIITIIEDVDKKISNQKKNTLIKNKTFDLNNFKSQIQKIKNIGSINKFISNIPIKNLNYKSNKKHEKKIKCITAIIESMTPNERKNPKIIKNSRKKRISKGSGTTIQEINQLLKEFYALKKIMKKIKTNKTNNLFKYFKNILPNIF</sequence>
<dbReference type="GO" id="GO:0008312">
    <property type="term" value="F:7S RNA binding"/>
    <property type="evidence" value="ECO:0007669"/>
    <property type="project" value="InterPro"/>
</dbReference>
<dbReference type="SUPFAM" id="SSF47446">
    <property type="entry name" value="Signal peptide-binding domain"/>
    <property type="match status" value="1"/>
</dbReference>
<dbReference type="PROSITE" id="PS00300">
    <property type="entry name" value="SRP54"/>
    <property type="match status" value="1"/>
</dbReference>
<feature type="domain" description="SRP54-type proteins GTP-binding" evidence="12">
    <location>
        <begin position="268"/>
        <end position="281"/>
    </location>
</feature>
<dbReference type="AlphaFoldDB" id="A0A4D6Y804"/>
<reference evidence="13 14" key="1">
    <citation type="submission" date="2018-10" db="EMBL/GenBank/DDBJ databases">
        <title>Comparative functional genomics of the obligate endosymbiont Buchnera aphidicola.</title>
        <authorList>
            <person name="Chong R.A."/>
        </authorList>
    </citation>
    <scope>NUCLEOTIDE SEQUENCE [LARGE SCALE GENOMIC DNA]</scope>
    <source>
        <strain evidence="13 14">Ska</strain>
    </source>
</reference>
<dbReference type="PANTHER" id="PTHR11564">
    <property type="entry name" value="SIGNAL RECOGNITION PARTICLE 54K PROTEIN SRP54"/>
    <property type="match status" value="1"/>
</dbReference>
<evidence type="ECO:0000313" key="13">
    <source>
        <dbReference type="EMBL" id="QCI26056.1"/>
    </source>
</evidence>
<keyword evidence="8" id="KW-0733">Signal recognition particle</keyword>
<dbReference type="Gene3D" id="1.10.260.30">
    <property type="entry name" value="Signal recognition particle, SRP54 subunit, M-domain"/>
    <property type="match status" value="1"/>
</dbReference>
<dbReference type="Pfam" id="PF02978">
    <property type="entry name" value="SRP_SPB"/>
    <property type="match status" value="1"/>
</dbReference>
<dbReference type="InterPro" id="IPR000897">
    <property type="entry name" value="SRP54_GTPase_dom"/>
</dbReference>
<dbReference type="GO" id="GO:0005525">
    <property type="term" value="F:GTP binding"/>
    <property type="evidence" value="ECO:0007669"/>
    <property type="project" value="UniProtKB-KW"/>
</dbReference>
<name>A0A4D6Y804_9GAMM</name>
<protein>
    <recommendedName>
        <fullName evidence="10">signal-recognition-particle GTPase</fullName>
        <ecNumber evidence="10">3.6.5.4</ecNumber>
    </recommendedName>
</protein>
<evidence type="ECO:0000256" key="6">
    <source>
        <dbReference type="ARBA" id="ARBA00022884"/>
    </source>
</evidence>
<keyword evidence="9" id="KW-0687">Ribonucleoprotein</keyword>
<dbReference type="PANTHER" id="PTHR11564:SF5">
    <property type="entry name" value="SIGNAL RECOGNITION PARTICLE SUBUNIT SRP54"/>
    <property type="match status" value="1"/>
</dbReference>
<dbReference type="GO" id="GO:0006614">
    <property type="term" value="P:SRP-dependent cotranslational protein targeting to membrane"/>
    <property type="evidence" value="ECO:0007669"/>
    <property type="project" value="InterPro"/>
</dbReference>
<keyword evidence="3" id="KW-0963">Cytoplasm</keyword>
<evidence type="ECO:0000313" key="14">
    <source>
        <dbReference type="Proteomes" id="UP000298685"/>
    </source>
</evidence>
<dbReference type="InterPro" id="IPR022941">
    <property type="entry name" value="SRP54"/>
</dbReference>
<dbReference type="Gene3D" id="3.40.50.300">
    <property type="entry name" value="P-loop containing nucleotide triphosphate hydrolases"/>
    <property type="match status" value="1"/>
</dbReference>
<dbReference type="InterPro" id="IPR036891">
    <property type="entry name" value="Signal_recog_part_SRP54_M_sf"/>
</dbReference>
<dbReference type="InterPro" id="IPR042101">
    <property type="entry name" value="SRP54_N_sf"/>
</dbReference>
<evidence type="ECO:0000256" key="1">
    <source>
        <dbReference type="ARBA" id="ARBA00004496"/>
    </source>
</evidence>
<gene>
    <name evidence="13" type="ORF">D9V78_01350</name>
</gene>
<evidence type="ECO:0000259" key="12">
    <source>
        <dbReference type="PROSITE" id="PS00300"/>
    </source>
</evidence>
<dbReference type="Gene3D" id="1.20.120.140">
    <property type="entry name" value="Signal recognition particle SRP54, nucleotide-binding domain"/>
    <property type="match status" value="1"/>
</dbReference>
<keyword evidence="6" id="KW-0694">RNA-binding</keyword>
<dbReference type="EC" id="3.6.5.4" evidence="10"/>
<dbReference type="InterPro" id="IPR013822">
    <property type="entry name" value="Signal_recog_particl_SRP54_hlx"/>
</dbReference>
<dbReference type="Pfam" id="PF02881">
    <property type="entry name" value="SRP54_N"/>
    <property type="match status" value="1"/>
</dbReference>
<evidence type="ECO:0000256" key="5">
    <source>
        <dbReference type="ARBA" id="ARBA00022801"/>
    </source>
</evidence>
<dbReference type="Proteomes" id="UP000298685">
    <property type="component" value="Chromosome"/>
</dbReference>
<comment type="similarity">
    <text evidence="2">Belongs to the GTP-binding SRP family. SRP54 subfamily.</text>
</comment>
<evidence type="ECO:0000256" key="8">
    <source>
        <dbReference type="ARBA" id="ARBA00023135"/>
    </source>
</evidence>
<proteinExistence type="inferred from homology"/>
<evidence type="ECO:0000256" key="9">
    <source>
        <dbReference type="ARBA" id="ARBA00023274"/>
    </source>
</evidence>
<dbReference type="SMART" id="SM00962">
    <property type="entry name" value="SRP54"/>
    <property type="match status" value="1"/>
</dbReference>
<dbReference type="RefSeq" id="WP_158350682.1">
    <property type="nucleotide sequence ID" value="NZ_CP032999.1"/>
</dbReference>
<dbReference type="InterPro" id="IPR003593">
    <property type="entry name" value="AAA+_ATPase"/>
</dbReference>